<dbReference type="GO" id="GO:0016747">
    <property type="term" value="F:acyltransferase activity, transferring groups other than amino-acyl groups"/>
    <property type="evidence" value="ECO:0007669"/>
    <property type="project" value="TreeGrafter"/>
</dbReference>
<dbReference type="InterPro" id="IPR023213">
    <property type="entry name" value="CAT-like_dom_sf"/>
</dbReference>
<evidence type="ECO:0000313" key="4">
    <source>
        <dbReference type="EMBL" id="GMN20076.1"/>
    </source>
</evidence>
<dbReference type="Gene3D" id="3.30.559.10">
    <property type="entry name" value="Chloramphenicol acetyltransferase-like domain"/>
    <property type="match status" value="1"/>
</dbReference>
<accession>A0AA87Z8N5</accession>
<evidence type="ECO:0000256" key="1">
    <source>
        <dbReference type="ARBA" id="ARBA00009861"/>
    </source>
</evidence>
<evidence type="ECO:0000313" key="5">
    <source>
        <dbReference type="Proteomes" id="UP001187192"/>
    </source>
</evidence>
<comment type="similarity">
    <text evidence="1">Belongs to the plant acyltransferase family.</text>
</comment>
<reference evidence="4" key="1">
    <citation type="submission" date="2023-07" db="EMBL/GenBank/DDBJ databases">
        <title>draft genome sequence of fig (Ficus carica).</title>
        <authorList>
            <person name="Takahashi T."/>
            <person name="Nishimura K."/>
        </authorList>
    </citation>
    <scope>NUCLEOTIDE SEQUENCE</scope>
</reference>
<dbReference type="InterPro" id="IPR050317">
    <property type="entry name" value="Plant_Fungal_Acyltransferase"/>
</dbReference>
<dbReference type="EMBL" id="BTGU01003843">
    <property type="protein sequence ID" value="GMN20076.1"/>
    <property type="molecule type" value="Genomic_DNA"/>
</dbReference>
<dbReference type="Proteomes" id="UP001187192">
    <property type="component" value="Unassembled WGS sequence"/>
</dbReference>
<gene>
    <name evidence="4" type="ORF">TIFTF001_045276</name>
</gene>
<dbReference type="Pfam" id="PF02458">
    <property type="entry name" value="Transferase"/>
    <property type="match status" value="1"/>
</dbReference>
<dbReference type="PANTHER" id="PTHR31642:SF11">
    <property type="entry name" value="SHIKIMATE O-HYDROXYCINNAMOYLTRANSFERASE"/>
    <property type="match status" value="1"/>
</dbReference>
<keyword evidence="2" id="KW-0808">Transferase</keyword>
<keyword evidence="3" id="KW-0012">Acyltransferase</keyword>
<evidence type="ECO:0000256" key="2">
    <source>
        <dbReference type="ARBA" id="ARBA00022679"/>
    </source>
</evidence>
<dbReference type="AlphaFoldDB" id="A0AA87Z8N5"/>
<keyword evidence="5" id="KW-1185">Reference proteome</keyword>
<evidence type="ECO:0000256" key="3">
    <source>
        <dbReference type="ARBA" id="ARBA00023315"/>
    </source>
</evidence>
<organism evidence="4 5">
    <name type="scientific">Ficus carica</name>
    <name type="common">Common fig</name>
    <dbReference type="NCBI Taxonomy" id="3494"/>
    <lineage>
        <taxon>Eukaryota</taxon>
        <taxon>Viridiplantae</taxon>
        <taxon>Streptophyta</taxon>
        <taxon>Embryophyta</taxon>
        <taxon>Tracheophyta</taxon>
        <taxon>Spermatophyta</taxon>
        <taxon>Magnoliopsida</taxon>
        <taxon>eudicotyledons</taxon>
        <taxon>Gunneridae</taxon>
        <taxon>Pentapetalae</taxon>
        <taxon>rosids</taxon>
        <taxon>fabids</taxon>
        <taxon>Rosales</taxon>
        <taxon>Moraceae</taxon>
        <taxon>Ficeae</taxon>
        <taxon>Ficus</taxon>
    </lineage>
</organism>
<proteinExistence type="inferred from homology"/>
<name>A0AA87Z8N5_FICCA</name>
<protein>
    <submittedName>
        <fullName evidence="4">Uncharacterized protein</fullName>
    </submittedName>
</protein>
<dbReference type="PANTHER" id="PTHR31642">
    <property type="entry name" value="TRICHOTHECENE 3-O-ACETYLTRANSFERASE"/>
    <property type="match status" value="1"/>
</dbReference>
<sequence length="142" mass="15775">MMLTINVKKKTIVKPAKKTPRQVITLTSIDLVSKPGHNPSYYIFRNTGAHQNFFDADVLKESLKKVLVPFYPMAGRFRSDNNGRPEIDCNEEGVVFIEAETATVLDDLGDFSPSAERRKKLVPTVDLSGGISSFPFLAVQVC</sequence>
<comment type="caution">
    <text evidence="4">The sequence shown here is derived from an EMBL/GenBank/DDBJ whole genome shotgun (WGS) entry which is preliminary data.</text>
</comment>